<name>A0A809S9P6_9PROT</name>
<accession>A0A809S9P6</accession>
<evidence type="ECO:0000313" key="2">
    <source>
        <dbReference type="EMBL" id="BBP01072.1"/>
    </source>
</evidence>
<feature type="domain" description="DUF302" evidence="1">
    <location>
        <begin position="35"/>
        <end position="98"/>
    </location>
</feature>
<keyword evidence="3" id="KW-1185">Reference proteome</keyword>
<sequence length="128" mass="14214">MSYHFSRTIKLPFDDAIIKLTEALKEEGFGILTEIDVQATLKKKLNVDFKRYKILGACNPSFAYEALTLENKIGVMLPCNVVVQEQIDGLVEVSTVDPMASMGAIGNPELIIIAKQVQMKLQKVLESL</sequence>
<dbReference type="CDD" id="cd14797">
    <property type="entry name" value="DUF302"/>
    <property type="match status" value="1"/>
</dbReference>
<gene>
    <name evidence="2" type="ORF">SFSGTM_17800</name>
</gene>
<dbReference type="InterPro" id="IPR016796">
    <property type="entry name" value="UCP021774"/>
</dbReference>
<dbReference type="PIRSF" id="PIRSF021774">
    <property type="entry name" value="UCP021774"/>
    <property type="match status" value="1"/>
</dbReference>
<dbReference type="Pfam" id="PF03625">
    <property type="entry name" value="DUF302"/>
    <property type="match status" value="1"/>
</dbReference>
<protein>
    <recommendedName>
        <fullName evidence="1">DUF302 domain-containing protein</fullName>
    </recommendedName>
</protein>
<dbReference type="Gene3D" id="3.30.310.70">
    <property type="entry name" value="TT1751-like domain"/>
    <property type="match status" value="1"/>
</dbReference>
<dbReference type="Proteomes" id="UP000463939">
    <property type="component" value="Chromosome"/>
</dbReference>
<dbReference type="InterPro" id="IPR035923">
    <property type="entry name" value="TT1751-like_sf"/>
</dbReference>
<dbReference type="EMBL" id="AP021881">
    <property type="protein sequence ID" value="BBP01072.1"/>
    <property type="molecule type" value="Genomic_DNA"/>
</dbReference>
<dbReference type="SUPFAM" id="SSF103247">
    <property type="entry name" value="TT1751-like"/>
    <property type="match status" value="1"/>
</dbReference>
<dbReference type="PANTHER" id="PTHR38342:SF1">
    <property type="entry name" value="SLR5037 PROTEIN"/>
    <property type="match status" value="1"/>
</dbReference>
<proteinExistence type="predicted"/>
<dbReference type="KEGG" id="sniv:SFSGTM_17800"/>
<evidence type="ECO:0000259" key="1">
    <source>
        <dbReference type="Pfam" id="PF03625"/>
    </source>
</evidence>
<reference evidence="3" key="1">
    <citation type="submission" date="2019-11" db="EMBL/GenBank/DDBJ databases">
        <title>Isolation and characterization of a novel species in the genus Sulfuriferula.</title>
        <authorList>
            <person name="Mochizuki J."/>
            <person name="Kojima H."/>
            <person name="Fukui M."/>
        </authorList>
    </citation>
    <scope>NUCLEOTIDE SEQUENCE [LARGE SCALE GENOMIC DNA]</scope>
    <source>
        <strain evidence="3">SGTM</strain>
    </source>
</reference>
<evidence type="ECO:0000313" key="3">
    <source>
        <dbReference type="Proteomes" id="UP000463939"/>
    </source>
</evidence>
<dbReference type="PANTHER" id="PTHR38342">
    <property type="entry name" value="SLR5037 PROTEIN"/>
    <property type="match status" value="1"/>
</dbReference>
<dbReference type="InterPro" id="IPR005180">
    <property type="entry name" value="DUF302"/>
</dbReference>
<dbReference type="RefSeq" id="WP_162084891.1">
    <property type="nucleotide sequence ID" value="NZ_AP021881.1"/>
</dbReference>
<dbReference type="AlphaFoldDB" id="A0A809S9P6"/>
<organism evidence="2 3">
    <name type="scientific">Sulfuriferula nivalis</name>
    <dbReference type="NCBI Taxonomy" id="2675298"/>
    <lineage>
        <taxon>Bacteria</taxon>
        <taxon>Pseudomonadati</taxon>
        <taxon>Pseudomonadota</taxon>
        <taxon>Betaproteobacteria</taxon>
        <taxon>Nitrosomonadales</taxon>
        <taxon>Sulfuricellaceae</taxon>
        <taxon>Sulfuriferula</taxon>
    </lineage>
</organism>